<dbReference type="EMBL" id="CAOF01000159">
    <property type="protein sequence ID" value="CCO48827.1"/>
    <property type="molecule type" value="Genomic_DNA"/>
</dbReference>
<evidence type="ECO:0000313" key="2">
    <source>
        <dbReference type="EMBL" id="CCO48827.1"/>
    </source>
</evidence>
<dbReference type="GO" id="GO:0016020">
    <property type="term" value="C:membrane"/>
    <property type="evidence" value="ECO:0007669"/>
    <property type="project" value="TreeGrafter"/>
</dbReference>
<evidence type="ECO:0000259" key="1">
    <source>
        <dbReference type="Pfam" id="PF12697"/>
    </source>
</evidence>
<dbReference type="InterPro" id="IPR050266">
    <property type="entry name" value="AB_hydrolase_sf"/>
</dbReference>
<dbReference type="Gene3D" id="3.40.50.1820">
    <property type="entry name" value="alpha/beta hydrolase"/>
    <property type="match status" value="1"/>
</dbReference>
<dbReference type="PANTHER" id="PTHR43798:SF33">
    <property type="entry name" value="HYDROLASE, PUTATIVE (AFU_ORTHOLOGUE AFUA_2G14860)-RELATED"/>
    <property type="match status" value="1"/>
</dbReference>
<reference evidence="2 3" key="1">
    <citation type="journal article" date="2013" name="ISME J.">
        <title>Comparative genomics of pathogenic lineages of Vibrio nigripulchritudo identifies virulence-associated traits.</title>
        <authorList>
            <person name="Goudenege D."/>
            <person name="Labreuche Y."/>
            <person name="Krin E."/>
            <person name="Ansquer D."/>
            <person name="Mangenot S."/>
            <person name="Calteau A."/>
            <person name="Medigue C."/>
            <person name="Mazel D."/>
            <person name="Polz M.F."/>
            <person name="Le Roux F."/>
        </authorList>
    </citation>
    <scope>NUCLEOTIDE SEQUENCE [LARGE SCALE GENOMIC DNA]</scope>
    <source>
        <strain evidence="2 3">SOn1</strain>
    </source>
</reference>
<dbReference type="RefSeq" id="WP_022613176.1">
    <property type="nucleotide sequence ID" value="NZ_LK391965.1"/>
</dbReference>
<accession>A0AAV2VVW2</accession>
<feature type="domain" description="AB hydrolase-1" evidence="1">
    <location>
        <begin position="55"/>
        <end position="288"/>
    </location>
</feature>
<gene>
    <name evidence="2" type="ORF">VIBNISOn1_650001</name>
</gene>
<proteinExistence type="predicted"/>
<comment type="caution">
    <text evidence="2">The sequence shown here is derived from an EMBL/GenBank/DDBJ whole genome shotgun (WGS) entry which is preliminary data.</text>
</comment>
<evidence type="ECO:0000313" key="3">
    <source>
        <dbReference type="Proteomes" id="UP000018211"/>
    </source>
</evidence>
<dbReference type="Proteomes" id="UP000018211">
    <property type="component" value="Unassembled WGS sequence"/>
</dbReference>
<dbReference type="SUPFAM" id="SSF53474">
    <property type="entry name" value="alpha/beta-Hydrolases"/>
    <property type="match status" value="1"/>
</dbReference>
<protein>
    <submittedName>
        <fullName evidence="2">Alpha/beta-Hydrolase</fullName>
    </submittedName>
</protein>
<name>A0AAV2VVW2_9VIBR</name>
<dbReference type="InterPro" id="IPR000073">
    <property type="entry name" value="AB_hydrolase_1"/>
</dbReference>
<dbReference type="AlphaFoldDB" id="A0AAV2VVW2"/>
<dbReference type="PANTHER" id="PTHR43798">
    <property type="entry name" value="MONOACYLGLYCEROL LIPASE"/>
    <property type="match status" value="1"/>
</dbReference>
<dbReference type="InterPro" id="IPR029058">
    <property type="entry name" value="AB_hydrolase_fold"/>
</dbReference>
<dbReference type="Pfam" id="PF12697">
    <property type="entry name" value="Abhydrolase_6"/>
    <property type="match status" value="1"/>
</dbReference>
<sequence length="302" mass="34724">MNHFPFKSQQHKEEYLNYYQSQLIHWSKPYEEIKIKTSFGITNVRINGDKNAPPLILFHGAGTCSLQWLLNIETLSKHFRTYAIDGLIHLGCIGKSAPDKPIKNEHDAAKWIDELIKGLGITAPFHILGSSHGGWLASHYAKQRQESIDKMILIAPAGSILPLDNRYQFRSMLMHILPFKFVRNRYFRWVFKNLFNQNPELFSSVIKDFDISSRSFIPINPKALPKAEPLNNQEIKTLDIPTKIILAEDDVIYSSREAESRIKTLNEQIEVQTIDGAGHDLLLTHTDFINQLVVDFLLDCQR</sequence>
<organism evidence="2 3">
    <name type="scientific">Vibrio nigripulchritudo SOn1</name>
    <dbReference type="NCBI Taxonomy" id="1238450"/>
    <lineage>
        <taxon>Bacteria</taxon>
        <taxon>Pseudomonadati</taxon>
        <taxon>Pseudomonadota</taxon>
        <taxon>Gammaproteobacteria</taxon>
        <taxon>Vibrionales</taxon>
        <taxon>Vibrionaceae</taxon>
        <taxon>Vibrio</taxon>
    </lineage>
</organism>